<feature type="binding site" evidence="3">
    <location>
        <position position="152"/>
    </location>
    <ligand>
        <name>substrate</name>
    </ligand>
</feature>
<feature type="active site" evidence="3">
    <location>
        <position position="100"/>
    </location>
</feature>
<feature type="binding site" evidence="3">
    <location>
        <position position="272"/>
    </location>
    <ligand>
        <name>substrate</name>
    </ligand>
</feature>
<evidence type="ECO:0000256" key="2">
    <source>
        <dbReference type="ARBA" id="ARBA00038453"/>
    </source>
</evidence>
<keyword evidence="3" id="KW-0460">Magnesium</keyword>
<dbReference type="Proteomes" id="UP000662200">
    <property type="component" value="Unassembled WGS sequence"/>
</dbReference>
<dbReference type="NCBIfam" id="TIGR00055">
    <property type="entry name" value="uppS"/>
    <property type="match status" value="1"/>
</dbReference>
<dbReference type="AlphaFoldDB" id="A0A8J3BQL6"/>
<dbReference type="PROSITE" id="PS01066">
    <property type="entry name" value="UPP_SYNTHASE"/>
    <property type="match status" value="1"/>
</dbReference>
<dbReference type="InterPro" id="IPR001441">
    <property type="entry name" value="UPP_synth-like"/>
</dbReference>
<sequence length="323" mass="35707">MSVPTARPRRWRLLRTPPGRTLPGRSLPGRSLTGHTLAGRVPPLRGRSAAGARGRWRRLRELALRPRAAAKALLYPLYERRLTRALAGAPVPRHVGVMCDGNRRWAREMGYVDPNDGHRAGAARIKELLGWCDQAGIAHVTLYLLATDNLRRPAAELDPLIQIIEDLATELAEDGNPWRLVMAGALDLLPAEHAAALKAAAERTAGRDGAAVVNLAVGYGGRREIADAVRSLLASHAEAGGTLAELAETLDVEDIDQHLYTRGQPDPDLVIRTSGEQRLSGFLLWQSANSEFYFHDANWPDFRHIDFLRALRAYSRRQRRYGA</sequence>
<feature type="active site" description="Proton acceptor" evidence="3">
    <location>
        <position position="149"/>
    </location>
</feature>
<keyword evidence="3" id="KW-0479">Metal-binding</keyword>
<dbReference type="CDD" id="cd00475">
    <property type="entry name" value="Cis_IPPS"/>
    <property type="match status" value="1"/>
</dbReference>
<proteinExistence type="inferred from homology"/>
<dbReference type="InterPro" id="IPR018520">
    <property type="entry name" value="UPP_synth-like_CS"/>
</dbReference>
<dbReference type="InterPro" id="IPR036424">
    <property type="entry name" value="UPP_synth-like_sf"/>
</dbReference>
<keyword evidence="6" id="KW-1185">Reference proteome</keyword>
<name>A0A8J3BQL6_9ACTN</name>
<comment type="similarity">
    <text evidence="2">Belongs to the UPP synthase family. Z-FPP synthase subfamily.</text>
</comment>
<feature type="compositionally biased region" description="Low complexity" evidence="4">
    <location>
        <begin position="14"/>
        <end position="25"/>
    </location>
</feature>
<comment type="caution">
    <text evidence="5">The sequence shown here is derived from an EMBL/GenBank/DDBJ whole genome shotgun (WGS) entry which is preliminary data.</text>
</comment>
<dbReference type="GO" id="GO:0033850">
    <property type="term" value="F:Z-farnesyl diphosphate synthase activity"/>
    <property type="evidence" value="ECO:0007669"/>
    <property type="project" value="TreeGrafter"/>
</dbReference>
<comment type="caution">
    <text evidence="3">Lacks conserved residue(s) required for the propagation of feature annotation.</text>
</comment>
<gene>
    <name evidence="5" type="ORF">GCM10010124_24970</name>
</gene>
<dbReference type="GO" id="GO:0000287">
    <property type="term" value="F:magnesium ion binding"/>
    <property type="evidence" value="ECO:0007669"/>
    <property type="project" value="UniProtKB-UniRule"/>
</dbReference>
<dbReference type="EMBL" id="BMQC01000007">
    <property type="protein sequence ID" value="GGK31125.1"/>
    <property type="molecule type" value="Genomic_DNA"/>
</dbReference>
<evidence type="ECO:0000313" key="5">
    <source>
        <dbReference type="EMBL" id="GGK31125.1"/>
    </source>
</evidence>
<keyword evidence="1 3" id="KW-0808">Transferase</keyword>
<feature type="binding site" evidence="3">
    <location>
        <position position="118"/>
    </location>
    <ligand>
        <name>substrate</name>
    </ligand>
</feature>
<dbReference type="SUPFAM" id="SSF64005">
    <property type="entry name" value="Undecaprenyl diphosphate synthase"/>
    <property type="match status" value="1"/>
</dbReference>
<dbReference type="Pfam" id="PF01255">
    <property type="entry name" value="Prenyltransf"/>
    <property type="match status" value="1"/>
</dbReference>
<dbReference type="GO" id="GO:0016094">
    <property type="term" value="P:polyprenol biosynthetic process"/>
    <property type="evidence" value="ECO:0007669"/>
    <property type="project" value="TreeGrafter"/>
</dbReference>
<dbReference type="EC" id="2.5.1.-" evidence="3"/>
<feature type="binding site" evidence="3">
    <location>
        <begin position="101"/>
        <end position="104"/>
    </location>
    <ligand>
        <name>substrate</name>
    </ligand>
</feature>
<dbReference type="NCBIfam" id="NF011403">
    <property type="entry name" value="PRK14828.1"/>
    <property type="match status" value="1"/>
</dbReference>
<dbReference type="PANTHER" id="PTHR10291">
    <property type="entry name" value="DEHYDRODOLICHYL DIPHOSPHATE SYNTHASE FAMILY MEMBER"/>
    <property type="match status" value="1"/>
</dbReference>
<evidence type="ECO:0000256" key="1">
    <source>
        <dbReference type="ARBA" id="ARBA00022679"/>
    </source>
</evidence>
<dbReference type="GO" id="GO:0045547">
    <property type="term" value="F:ditrans,polycis-polyprenyl diphosphate synthase [(2E,6E)-farnesyl diphosphate specific] activity"/>
    <property type="evidence" value="ECO:0007669"/>
    <property type="project" value="TreeGrafter"/>
</dbReference>
<protein>
    <recommendedName>
        <fullName evidence="3">Isoprenyl transferase</fullName>
        <ecNumber evidence="3">2.5.1.-</ecNumber>
    </recommendedName>
</protein>
<dbReference type="PANTHER" id="PTHR10291:SF43">
    <property type="entry name" value="DEHYDRODOLICHYL DIPHOSPHATE SYNTHASE COMPLEX SUBUNIT DHDDS"/>
    <property type="match status" value="1"/>
</dbReference>
<feature type="binding site" evidence="3">
    <location>
        <begin position="278"/>
        <end position="280"/>
    </location>
    <ligand>
        <name>substrate</name>
    </ligand>
</feature>
<feature type="binding site" evidence="3">
    <location>
        <position position="105"/>
    </location>
    <ligand>
        <name>substrate</name>
    </ligand>
</feature>
<evidence type="ECO:0000256" key="4">
    <source>
        <dbReference type="SAM" id="MobiDB-lite"/>
    </source>
</evidence>
<reference evidence="5" key="1">
    <citation type="journal article" date="2014" name="Int. J. Syst. Evol. Microbiol.">
        <title>Complete genome sequence of Corynebacterium casei LMG S-19264T (=DSM 44701T), isolated from a smear-ripened cheese.</title>
        <authorList>
            <consortium name="US DOE Joint Genome Institute (JGI-PGF)"/>
            <person name="Walter F."/>
            <person name="Albersmeier A."/>
            <person name="Kalinowski J."/>
            <person name="Ruckert C."/>
        </authorList>
    </citation>
    <scope>NUCLEOTIDE SEQUENCE</scope>
    <source>
        <strain evidence="5">JCM 3091</strain>
    </source>
</reference>
<accession>A0A8J3BQL6</accession>
<reference evidence="5" key="2">
    <citation type="submission" date="2020-09" db="EMBL/GenBank/DDBJ databases">
        <authorList>
            <person name="Sun Q."/>
            <person name="Ohkuma M."/>
        </authorList>
    </citation>
    <scope>NUCLEOTIDE SEQUENCE</scope>
    <source>
        <strain evidence="5">JCM 3091</strain>
    </source>
</reference>
<organism evidence="5 6">
    <name type="scientific">Pilimelia terevasa</name>
    <dbReference type="NCBI Taxonomy" id="53372"/>
    <lineage>
        <taxon>Bacteria</taxon>
        <taxon>Bacillati</taxon>
        <taxon>Actinomycetota</taxon>
        <taxon>Actinomycetes</taxon>
        <taxon>Micromonosporales</taxon>
        <taxon>Micromonosporaceae</taxon>
        <taxon>Pilimelia</taxon>
    </lineage>
</organism>
<feature type="binding site" evidence="3">
    <location>
        <position position="100"/>
    </location>
    <ligand>
        <name>Mg(2+)</name>
        <dbReference type="ChEBI" id="CHEBI:18420"/>
    </ligand>
</feature>
<comment type="cofactor">
    <cofactor evidence="3">
        <name>Mg(2+)</name>
        <dbReference type="ChEBI" id="CHEBI:18420"/>
    </cofactor>
    <text evidence="3">Binds 2 magnesium ions per subunit.</text>
</comment>
<comment type="function">
    <text evidence="3">Catalyzes the condensation of isopentenyl diphosphate (IPP) with allylic pyrophosphates generating different type of terpenoids.</text>
</comment>
<feature type="binding site" evidence="3">
    <location>
        <position position="291"/>
    </location>
    <ligand>
        <name>Mg(2+)</name>
        <dbReference type="ChEBI" id="CHEBI:18420"/>
    </ligand>
</feature>
<dbReference type="GO" id="GO:0005886">
    <property type="term" value="C:plasma membrane"/>
    <property type="evidence" value="ECO:0007669"/>
    <property type="project" value="TreeGrafter"/>
</dbReference>
<dbReference type="HAMAP" id="MF_01139">
    <property type="entry name" value="ISPT"/>
    <property type="match status" value="1"/>
</dbReference>
<evidence type="ECO:0000256" key="3">
    <source>
        <dbReference type="HAMAP-Rule" id="MF_01139"/>
    </source>
</evidence>
<comment type="subunit">
    <text evidence="3">Homodimer.</text>
</comment>
<dbReference type="Gene3D" id="3.40.1180.10">
    <property type="entry name" value="Decaprenyl diphosphate synthase-like"/>
    <property type="match status" value="1"/>
</dbReference>
<evidence type="ECO:0000313" key="6">
    <source>
        <dbReference type="Proteomes" id="UP000662200"/>
    </source>
</evidence>
<feature type="region of interest" description="Disordered" evidence="4">
    <location>
        <begin position="14"/>
        <end position="44"/>
    </location>
</feature>